<dbReference type="FunCoup" id="A0A6J2VSW9">
    <property type="interactions" value="996"/>
</dbReference>
<feature type="region of interest" description="Disordered" evidence="1">
    <location>
        <begin position="16"/>
        <end position="51"/>
    </location>
</feature>
<feature type="compositionally biased region" description="Polar residues" evidence="1">
    <location>
        <begin position="32"/>
        <end position="51"/>
    </location>
</feature>
<name>A0A6J2VSW9_CHACN</name>
<evidence type="ECO:0000313" key="2">
    <source>
        <dbReference type="Proteomes" id="UP000504632"/>
    </source>
</evidence>
<evidence type="ECO:0000313" key="3">
    <source>
        <dbReference type="RefSeq" id="XP_030634784.1"/>
    </source>
</evidence>
<dbReference type="GeneID" id="115815954"/>
<sequence>MTEFEVVSEGLVEHTVVVESPENMEPEETNDPETSNLSTNDSAVSPSTGSQRYCVEQSDLDSTQSYYDMNMMDEKIKPIEEQLQYLLNKADEFQAHLMYSHDHHQNEGFSRVVPTFLRTCQPYFTYLESTARSSLPHRSRLPLYIRTRLLQFSEQLCIRLERLVLLYASFGFLSLEEANPLSISHFYIGQCQIDSIKVSVFRYCCPAPFLSTTNTGLYKRMRWNVERQRENVYFLCCEDMSEALADLDGNGGRERAMGVDGGTVRMWSIGQWIQTHPDPQTEDIYDWILCWVPEGQYRQLLYLGTEEPSACIATDCLLGELLSMEGGFTVTTAM</sequence>
<dbReference type="PANTHER" id="PTHR36292:SF1">
    <property type="entry name" value="UPF0575 PROTEIN C19ORF67"/>
    <property type="match status" value="1"/>
</dbReference>
<evidence type="ECO:0000256" key="1">
    <source>
        <dbReference type="SAM" id="MobiDB-lite"/>
    </source>
</evidence>
<gene>
    <name evidence="3" type="primary">c7h19orf67</name>
</gene>
<dbReference type="AlphaFoldDB" id="A0A6J2VSW9"/>
<dbReference type="CTD" id="100137974"/>
<dbReference type="Pfam" id="PF11771">
    <property type="entry name" value="DUF3314"/>
    <property type="match status" value="1"/>
</dbReference>
<dbReference type="PANTHER" id="PTHR36292">
    <property type="entry name" value="UPF0575 PROTEIN C19ORF67"/>
    <property type="match status" value="1"/>
</dbReference>
<dbReference type="InParanoid" id="A0A6J2VSW9"/>
<reference evidence="3" key="1">
    <citation type="submission" date="2025-08" db="UniProtKB">
        <authorList>
            <consortium name="RefSeq"/>
        </authorList>
    </citation>
    <scope>IDENTIFICATION</scope>
</reference>
<proteinExistence type="predicted"/>
<dbReference type="InterPro" id="IPR021748">
    <property type="entry name" value="DUF3314"/>
</dbReference>
<feature type="compositionally biased region" description="Acidic residues" evidence="1">
    <location>
        <begin position="22"/>
        <end position="31"/>
    </location>
</feature>
<dbReference type="Proteomes" id="UP000504632">
    <property type="component" value="Chromosome 7"/>
</dbReference>
<dbReference type="OrthoDB" id="9933945at2759"/>
<protein>
    <submittedName>
        <fullName evidence="3">UPF0575 protein C19orf67 homolog</fullName>
    </submittedName>
</protein>
<keyword evidence="2" id="KW-1185">Reference proteome</keyword>
<accession>A0A6J2VSW9</accession>
<dbReference type="RefSeq" id="XP_030634784.1">
    <property type="nucleotide sequence ID" value="XM_030778924.1"/>
</dbReference>
<organism evidence="2 3">
    <name type="scientific">Chanos chanos</name>
    <name type="common">Milkfish</name>
    <name type="synonym">Mugil chanos</name>
    <dbReference type="NCBI Taxonomy" id="29144"/>
    <lineage>
        <taxon>Eukaryota</taxon>
        <taxon>Metazoa</taxon>
        <taxon>Chordata</taxon>
        <taxon>Craniata</taxon>
        <taxon>Vertebrata</taxon>
        <taxon>Euteleostomi</taxon>
        <taxon>Actinopterygii</taxon>
        <taxon>Neopterygii</taxon>
        <taxon>Teleostei</taxon>
        <taxon>Ostariophysi</taxon>
        <taxon>Gonorynchiformes</taxon>
        <taxon>Chanidae</taxon>
        <taxon>Chanos</taxon>
    </lineage>
</organism>